<evidence type="ECO:0000256" key="2">
    <source>
        <dbReference type="SAM" id="Phobius"/>
    </source>
</evidence>
<feature type="transmembrane region" description="Helical" evidence="2">
    <location>
        <begin position="33"/>
        <end position="57"/>
    </location>
</feature>
<name>A0A6G6WG63_9ACTN</name>
<sequence length="183" mass="19253">MSETPSGSPSGTVGQDGRTPRPPDIDRRTLTPFGYAVCVVVPVLLAALGLTILHFHYDKEQLVSGTRLTILTSGQEIKASGGTDQLLGKVTLGADRCVSVVGTDGTPTTPVWPKDYEATVQRVGQADQVKVYDTARNIAARSEQTIEVTGQYADAAQYAGQSCAPASGEVFVVESKVKVVSQG</sequence>
<keyword evidence="2" id="KW-0812">Transmembrane</keyword>
<evidence type="ECO:0000313" key="4">
    <source>
        <dbReference type="Proteomes" id="UP000502996"/>
    </source>
</evidence>
<dbReference type="EMBL" id="CP049257">
    <property type="protein sequence ID" value="QIG44147.1"/>
    <property type="molecule type" value="Genomic_DNA"/>
</dbReference>
<dbReference type="RefSeq" id="WP_165235027.1">
    <property type="nucleotide sequence ID" value="NZ_CP049257.1"/>
</dbReference>
<evidence type="ECO:0000313" key="3">
    <source>
        <dbReference type="EMBL" id="QIG44147.1"/>
    </source>
</evidence>
<accession>A0A6G6WG63</accession>
<organism evidence="3 4">
    <name type="scientific">Nocardioides anomalus</name>
    <dbReference type="NCBI Taxonomy" id="2712223"/>
    <lineage>
        <taxon>Bacteria</taxon>
        <taxon>Bacillati</taxon>
        <taxon>Actinomycetota</taxon>
        <taxon>Actinomycetes</taxon>
        <taxon>Propionibacteriales</taxon>
        <taxon>Nocardioidaceae</taxon>
        <taxon>Nocardioides</taxon>
    </lineage>
</organism>
<dbReference type="Proteomes" id="UP000502996">
    <property type="component" value="Chromosome"/>
</dbReference>
<dbReference type="AlphaFoldDB" id="A0A6G6WG63"/>
<proteinExistence type="predicted"/>
<evidence type="ECO:0000256" key="1">
    <source>
        <dbReference type="SAM" id="MobiDB-lite"/>
    </source>
</evidence>
<dbReference type="KEGG" id="nano:G5V58_16420"/>
<feature type="region of interest" description="Disordered" evidence="1">
    <location>
        <begin position="1"/>
        <end position="26"/>
    </location>
</feature>
<reference evidence="3 4" key="1">
    <citation type="submission" date="2020-02" db="EMBL/GenBank/DDBJ databases">
        <title>Full genome sequence of Nocardioides sp. R-3366.</title>
        <authorList>
            <person name="Im W.-T."/>
        </authorList>
    </citation>
    <scope>NUCLEOTIDE SEQUENCE [LARGE SCALE GENOMIC DNA]</scope>
    <source>
        <strain evidence="3 4">R-3366</strain>
    </source>
</reference>
<keyword evidence="2" id="KW-0472">Membrane</keyword>
<gene>
    <name evidence="3" type="ORF">G5V58_16420</name>
</gene>
<keyword evidence="2" id="KW-1133">Transmembrane helix</keyword>
<keyword evidence="4" id="KW-1185">Reference proteome</keyword>
<feature type="compositionally biased region" description="Polar residues" evidence="1">
    <location>
        <begin position="1"/>
        <end position="13"/>
    </location>
</feature>
<protein>
    <submittedName>
        <fullName evidence="3">Uncharacterized protein</fullName>
    </submittedName>
</protein>